<feature type="region of interest" description="Disordered" evidence="1">
    <location>
        <begin position="1"/>
        <end position="29"/>
    </location>
</feature>
<proteinExistence type="predicted"/>
<dbReference type="KEGG" id="npy:NPRO_17610"/>
<dbReference type="EMBL" id="AP021858">
    <property type="protein sequence ID" value="BBO24166.1"/>
    <property type="molecule type" value="Genomic_DNA"/>
</dbReference>
<gene>
    <name evidence="2" type="ORF">NPRO_17610</name>
</gene>
<protein>
    <submittedName>
        <fullName evidence="2">Uncharacterized protein</fullName>
    </submittedName>
</protein>
<accession>A0A809S5I9</accession>
<evidence type="ECO:0000313" key="3">
    <source>
        <dbReference type="Proteomes" id="UP000662873"/>
    </source>
</evidence>
<evidence type="ECO:0000256" key="1">
    <source>
        <dbReference type="SAM" id="MobiDB-lite"/>
    </source>
</evidence>
<dbReference type="Proteomes" id="UP000662873">
    <property type="component" value="Chromosome"/>
</dbReference>
<evidence type="ECO:0000313" key="2">
    <source>
        <dbReference type="EMBL" id="BBO24166.1"/>
    </source>
</evidence>
<sequence length="1148" mass="125851">MTAAASWAEAQTPFNAGTEATSTPAEAASIGGTPTIDMITLDGASLGVPLRFAGIVAGSERVELDGRKLVRGVDYRIDHAAGVLYLGFEARAGSRLIAAYRHDKALATTAQKGLAGAGAFSFQLVPGGLNMVVGLGMTERTGDGNVLSSNIFGWNNSFSFGAGKLSGLFLVGDRQRVQAQSLYEYEKPQDNVDVGRSQFLVQEAAANLGGGSVSASYQDISKNFTGFSAVEGAGYDAKLVQQFQKERGLKRFGMGLSQVGLGDLKLSSSFKTVGEGSESIDWRSLNVAAGAFSAEYSSQRVGSGFTRFKDLAEEDRGQLAKERGMSRERMAFLYKPKGVELSFSDSRIGDGNEKSIANRDFSLKSGAFALSTGTQSVDEGFSRIGSLLGPEQQRLAREVGASRSWTSLEWGAIPGLKEPLKYTRKSLVKGESSFESTDVRLAGSNWTFESTKMGSDDGFVGMGAMQDAERAEYVKSAAGLYAPNLQYKPDDVQRFLQGAGIDRSGTRLSLTPSKSTSFSLSETRVGSSTGGAKLQQASLSVGALGLSFRKQTMDDGFSDLSRLMQFERMQWGTLQGLDRTDWAAGGKFGGSQFSFTSLTASAPSGDASHQALKVSSGPFELEAHQRDVDASFSDVRQLLDPDKDNLFALRGYKERDVRASWAILPNLKLNAFLQDGKAIDSDEEKYLRDFRLSWTPDANSQVGFNDFSQRDDDPLRLLFGNNTQLLTLTRKFGSLGTFRYARETKDYDGELTDLPDSKREYVAVETKLDPKTTLLSEQTNTTFENGGKESVSTNTVSTEISKRVGVSISDVQVERNGEQPDETKRNYGMWLDFGRGIRLSYGYIRNLADEQAGTQQQQLQITPGTVGGITVGQGQYVEQRWDGLRTKSQGGVQVSASKPFSLGQLAINTMKFGFDSAADRGTWLKEDKSFQLQGNLFKNTFGVEYRGRMHPSGIRAIDRLFTFATDQSETQKVRATLAYKVRTLPDDENIMIRNFNIVAKPFKDFEVSHQLLTNPEVAKGDALLGTITQASQVSAWKLDYKRSKDFTIGAEWKEIMDPKRPLLRTAGINLGLFGSSGSPLYLYYGLEQADLNADTRRTTHRYHLRFDQKPGPNQMFSFFIGNVSYQHSIIDGQPRSNWTLRLDYQLRF</sequence>
<feature type="compositionally biased region" description="Low complexity" evidence="1">
    <location>
        <begin position="16"/>
        <end position="29"/>
    </location>
</feature>
<name>A0A809S5I9_9BACT</name>
<reference evidence="2" key="1">
    <citation type="journal article" name="DNA Res.">
        <title>The physiological potential of anammox bacteria as revealed by their core genome structure.</title>
        <authorList>
            <person name="Okubo T."/>
            <person name="Toyoda A."/>
            <person name="Fukuhara K."/>
            <person name="Uchiyama I."/>
            <person name="Harigaya Y."/>
            <person name="Kuroiwa M."/>
            <person name="Suzuki T."/>
            <person name="Murakami Y."/>
            <person name="Suwa Y."/>
            <person name="Takami H."/>
        </authorList>
    </citation>
    <scope>NUCLEOTIDE SEQUENCE</scope>
    <source>
        <strain evidence="2">317325-2</strain>
    </source>
</reference>
<organism evidence="2 3">
    <name type="scientific">Candidatus Nitrosymbiomonas proteolyticus</name>
    <dbReference type="NCBI Taxonomy" id="2608984"/>
    <lineage>
        <taxon>Bacteria</taxon>
        <taxon>Bacillati</taxon>
        <taxon>Armatimonadota</taxon>
        <taxon>Armatimonadota incertae sedis</taxon>
        <taxon>Candidatus Nitrosymbiomonas</taxon>
    </lineage>
</organism>
<dbReference type="AlphaFoldDB" id="A0A809S5I9"/>